<sequence>MKTMISILAVVAVLQVGLAVWAFSGKTQLSGQAASSTLLNFDKAQIDQVSINGNDTTLELSKQDGKWQTAEAFPLEAGKMDALLEKLAGLKFGLPVATSEAALKRFKVADDAFERRVLLKKSGNTVAELFLGTGSGVRKSHLRNADQEAVYVAEIGSYDVPIAVDEWQNKTLLQVAKDDVIGIKLGDLNLSLMEEKPDTPVAAAKESATSTSPKPKLWKADSLAEGQQLDQSAINQALSSFDSLRISKVLGKEAKPEYQLDKPEVTVSLTFKDGERGYQLAKIKDSEEYVVKATDREEYFELSSFTGKTLVERVSREAWVSEPEQEESADSEMKSEAVVEPEVTVEDKPDSTINTPANTATARKPVEAKEPEARDEAAVDSAEEKLTESTEKE</sequence>
<evidence type="ECO:0000313" key="3">
    <source>
        <dbReference type="EMBL" id="PWQ98232.1"/>
    </source>
</evidence>
<accession>A0A317CPJ9</accession>
<feature type="compositionally biased region" description="Polar residues" evidence="1">
    <location>
        <begin position="351"/>
        <end position="361"/>
    </location>
</feature>
<dbReference type="InterPro" id="IPR025641">
    <property type="entry name" value="DUF4340"/>
</dbReference>
<gene>
    <name evidence="3" type="ORF">DKW60_08375</name>
</gene>
<dbReference type="Proteomes" id="UP000245539">
    <property type="component" value="Unassembled WGS sequence"/>
</dbReference>
<keyword evidence="4" id="KW-1185">Reference proteome</keyword>
<name>A0A317CPJ9_9GAMM</name>
<dbReference type="EMBL" id="QGKM01000017">
    <property type="protein sequence ID" value="PWQ98232.1"/>
    <property type="molecule type" value="Genomic_DNA"/>
</dbReference>
<dbReference type="RefSeq" id="WP_109837204.1">
    <property type="nucleotide sequence ID" value="NZ_QGKM01000017.1"/>
</dbReference>
<evidence type="ECO:0000313" key="4">
    <source>
        <dbReference type="Proteomes" id="UP000245539"/>
    </source>
</evidence>
<organism evidence="3 4">
    <name type="scientific">Leucothrix pacifica</name>
    <dbReference type="NCBI Taxonomy" id="1247513"/>
    <lineage>
        <taxon>Bacteria</taxon>
        <taxon>Pseudomonadati</taxon>
        <taxon>Pseudomonadota</taxon>
        <taxon>Gammaproteobacteria</taxon>
        <taxon>Thiotrichales</taxon>
        <taxon>Thiotrichaceae</taxon>
        <taxon>Leucothrix</taxon>
    </lineage>
</organism>
<protein>
    <recommendedName>
        <fullName evidence="2">DUF4340 domain-containing protein</fullName>
    </recommendedName>
</protein>
<feature type="domain" description="DUF4340" evidence="2">
    <location>
        <begin position="69"/>
        <end position="263"/>
    </location>
</feature>
<comment type="caution">
    <text evidence="3">The sequence shown here is derived from an EMBL/GenBank/DDBJ whole genome shotgun (WGS) entry which is preliminary data.</text>
</comment>
<evidence type="ECO:0000259" key="2">
    <source>
        <dbReference type="Pfam" id="PF14238"/>
    </source>
</evidence>
<dbReference type="Pfam" id="PF14238">
    <property type="entry name" value="DUF4340"/>
    <property type="match status" value="1"/>
</dbReference>
<feature type="region of interest" description="Disordered" evidence="1">
    <location>
        <begin position="319"/>
        <end position="393"/>
    </location>
</feature>
<feature type="compositionally biased region" description="Basic and acidic residues" evidence="1">
    <location>
        <begin position="364"/>
        <end position="393"/>
    </location>
</feature>
<dbReference type="AlphaFoldDB" id="A0A317CPJ9"/>
<dbReference type="OrthoDB" id="5431982at2"/>
<proteinExistence type="predicted"/>
<reference evidence="3 4" key="1">
    <citation type="submission" date="2018-05" db="EMBL/GenBank/DDBJ databases">
        <title>Leucothrix arctica sp. nov., isolated from Arctic seawater.</title>
        <authorList>
            <person name="Choi A."/>
            <person name="Baek K."/>
        </authorList>
    </citation>
    <scope>NUCLEOTIDE SEQUENCE [LARGE SCALE GENOMIC DNA]</scope>
    <source>
        <strain evidence="3 4">JCM 18388</strain>
    </source>
</reference>
<evidence type="ECO:0000256" key="1">
    <source>
        <dbReference type="SAM" id="MobiDB-lite"/>
    </source>
</evidence>